<proteinExistence type="inferred from homology"/>
<keyword evidence="4" id="KW-0732">Signal</keyword>
<feature type="domain" description="Beta-lactamase class A catalytic" evidence="5">
    <location>
        <begin position="46"/>
        <end position="306"/>
    </location>
</feature>
<dbReference type="PRINTS" id="PR00118">
    <property type="entry name" value="BLACTAMASEA"/>
</dbReference>
<evidence type="ECO:0000259" key="5">
    <source>
        <dbReference type="Pfam" id="PF13354"/>
    </source>
</evidence>
<gene>
    <name evidence="6" type="ORF">AZI85_12815</name>
</gene>
<feature type="chain" id="PRO_5007572547" description="beta-lactamase" evidence="4">
    <location>
        <begin position="26"/>
        <end position="346"/>
    </location>
</feature>
<comment type="similarity">
    <text evidence="2">Belongs to the class-A beta-lactamase family.</text>
</comment>
<evidence type="ECO:0000256" key="2">
    <source>
        <dbReference type="ARBA" id="ARBA00009009"/>
    </source>
</evidence>
<dbReference type="EMBL" id="LUKF01000020">
    <property type="protein sequence ID" value="KYG60350.1"/>
    <property type="molecule type" value="Genomic_DNA"/>
</dbReference>
<organism evidence="6 7">
    <name type="scientific">Bdellovibrio bacteriovorus</name>
    <dbReference type="NCBI Taxonomy" id="959"/>
    <lineage>
        <taxon>Bacteria</taxon>
        <taxon>Pseudomonadati</taxon>
        <taxon>Bdellovibrionota</taxon>
        <taxon>Bdellovibrionia</taxon>
        <taxon>Bdellovibrionales</taxon>
        <taxon>Pseudobdellovibrionaceae</taxon>
        <taxon>Bdellovibrio</taxon>
    </lineage>
</organism>
<feature type="signal peptide" evidence="4">
    <location>
        <begin position="1"/>
        <end position="25"/>
    </location>
</feature>
<dbReference type="PANTHER" id="PTHR35333">
    <property type="entry name" value="BETA-LACTAMASE"/>
    <property type="match status" value="1"/>
</dbReference>
<evidence type="ECO:0000313" key="7">
    <source>
        <dbReference type="Proteomes" id="UP000075391"/>
    </source>
</evidence>
<evidence type="ECO:0000313" key="6">
    <source>
        <dbReference type="EMBL" id="KYG60350.1"/>
    </source>
</evidence>
<comment type="catalytic activity">
    <reaction evidence="1">
        <text>a beta-lactam + H2O = a substituted beta-amino acid</text>
        <dbReference type="Rhea" id="RHEA:20401"/>
        <dbReference type="ChEBI" id="CHEBI:15377"/>
        <dbReference type="ChEBI" id="CHEBI:35627"/>
        <dbReference type="ChEBI" id="CHEBI:140347"/>
        <dbReference type="EC" id="3.5.2.6"/>
    </reaction>
</comment>
<sequence>MGFTRILKAVMFALTVTWVKAPAWASSKNFEESLKELESKQPIQLGVFVKNLSTGEVLSYRGEDLWYVASGVKLPIVLENLRQVDQKKYTLNSQIELRKEDFVDGAGYTNYKKAGSKLSVKFLVEQALIYSDNTASDLLIRQAGLDSVNSCIQDLVPGGFTAITTLADVRRRLYSEVHPSSEKLQGQDFILLKRSRGDEVKFRRLSQMLGVDTKEFKCKTLDEAYDNYYSKKLNSATLKAYAELLEKVAEGKILGDSTQKFLIETMTKVQTGPHRIKAGLPKKYSFAHKTGTQHSRICDFGIAWDKKSEIKTGVVIAACVKDFKSLDVAESALKSVGVALQKAGVL</sequence>
<evidence type="ECO:0000256" key="1">
    <source>
        <dbReference type="ARBA" id="ARBA00001526"/>
    </source>
</evidence>
<dbReference type="GO" id="GO:0008800">
    <property type="term" value="F:beta-lactamase activity"/>
    <property type="evidence" value="ECO:0007669"/>
    <property type="project" value="UniProtKB-EC"/>
</dbReference>
<dbReference type="EC" id="3.5.2.6" evidence="3"/>
<dbReference type="GO" id="GO:0046677">
    <property type="term" value="P:response to antibiotic"/>
    <property type="evidence" value="ECO:0007669"/>
    <property type="project" value="InterPro"/>
</dbReference>
<dbReference type="Pfam" id="PF13354">
    <property type="entry name" value="Beta-lactamase2"/>
    <property type="match status" value="1"/>
</dbReference>
<dbReference type="PANTHER" id="PTHR35333:SF3">
    <property type="entry name" value="BETA-LACTAMASE-TYPE TRANSPEPTIDASE FOLD CONTAINING PROTEIN"/>
    <property type="match status" value="1"/>
</dbReference>
<evidence type="ECO:0000256" key="3">
    <source>
        <dbReference type="ARBA" id="ARBA00012865"/>
    </source>
</evidence>
<dbReference type="Proteomes" id="UP000075391">
    <property type="component" value="Unassembled WGS sequence"/>
</dbReference>
<dbReference type="InterPro" id="IPR045155">
    <property type="entry name" value="Beta-lactam_cat"/>
</dbReference>
<dbReference type="InterPro" id="IPR000871">
    <property type="entry name" value="Beta-lactam_class-A"/>
</dbReference>
<dbReference type="Gene3D" id="3.40.710.10">
    <property type="entry name" value="DD-peptidase/beta-lactamase superfamily"/>
    <property type="match status" value="1"/>
</dbReference>
<accession>A0A150WBR7</accession>
<evidence type="ECO:0000256" key="4">
    <source>
        <dbReference type="SAM" id="SignalP"/>
    </source>
</evidence>
<reference evidence="6 7" key="1">
    <citation type="submission" date="2016-03" db="EMBL/GenBank/DDBJ databases">
        <authorList>
            <person name="Ploux O."/>
        </authorList>
    </citation>
    <scope>NUCLEOTIDE SEQUENCE [LARGE SCALE GENOMIC DNA]</scope>
    <source>
        <strain evidence="6 7">BER2</strain>
    </source>
</reference>
<dbReference type="GO" id="GO:0030655">
    <property type="term" value="P:beta-lactam antibiotic catabolic process"/>
    <property type="evidence" value="ECO:0007669"/>
    <property type="project" value="InterPro"/>
</dbReference>
<protein>
    <recommendedName>
        <fullName evidence="3">beta-lactamase</fullName>
        <ecNumber evidence="3">3.5.2.6</ecNumber>
    </recommendedName>
</protein>
<name>A0A150WBR7_BDEBC</name>
<dbReference type="AlphaFoldDB" id="A0A150WBR7"/>
<dbReference type="SUPFAM" id="SSF56601">
    <property type="entry name" value="beta-lactamase/transpeptidase-like"/>
    <property type="match status" value="1"/>
</dbReference>
<dbReference type="RefSeq" id="WP_063245121.1">
    <property type="nucleotide sequence ID" value="NZ_LUKF01000020.1"/>
</dbReference>
<comment type="caution">
    <text evidence="6">The sequence shown here is derived from an EMBL/GenBank/DDBJ whole genome shotgun (WGS) entry which is preliminary data.</text>
</comment>
<dbReference type="InterPro" id="IPR012338">
    <property type="entry name" value="Beta-lactam/transpept-like"/>
</dbReference>